<keyword evidence="3" id="KW-1003">Cell membrane</keyword>
<dbReference type="Proteomes" id="UP000193388">
    <property type="component" value="Unassembled WGS sequence"/>
</dbReference>
<evidence type="ECO:0000313" key="15">
    <source>
        <dbReference type="Proteomes" id="UP000190872"/>
    </source>
</evidence>
<keyword evidence="5 7" id="KW-1133">Transmembrane helix</keyword>
<dbReference type="Gene3D" id="1.20.1250.20">
    <property type="entry name" value="MFS general substrate transporter like domains"/>
    <property type="match status" value="1"/>
</dbReference>
<evidence type="ECO:0000256" key="7">
    <source>
        <dbReference type="SAM" id="Phobius"/>
    </source>
</evidence>
<keyword evidence="6 7" id="KW-0472">Membrane</keyword>
<dbReference type="Pfam" id="PF07690">
    <property type="entry name" value="MFS_1"/>
    <property type="match status" value="1"/>
</dbReference>
<evidence type="ECO:0000256" key="3">
    <source>
        <dbReference type="ARBA" id="ARBA00022475"/>
    </source>
</evidence>
<sequence>MMKVFLQNRNFRQLTINQWISTVGDTIFYLAFLNYVADASFAPLAILLITISETLPQVLQIFLGVLADFQHHRVLKYTMISFAKFLLYSIVSLSLSGQSFSLLLVAFICLINLLSDTLSYFSGAMLTPIFIRIIGQDHLAEAIGFKQSTVSLVKTISNILGGVLLGILSIQSISLLNALTFLIAFLGILFIKTDLLKVEKTISYQEGLSVKSFCQHLLQSSKLIWNMNKVLLVLFIISISQAVINVTVPVSTLFLRNQPFLNLQTGQSLALLSTLELSALIVGSLVSGYLKNTISIKLALYASLIIQLLLLVGFVAVRFDWILIFSALDAFFAGILSPRLQELIFKQIPEESMGAVQSSIGAITVVLPSLFTIALVTIATSFGTLAVSFVLLLFLLAAFIILLNIRENI</sequence>
<dbReference type="Proteomes" id="UP000477834">
    <property type="component" value="Unassembled WGS sequence"/>
</dbReference>
<dbReference type="EMBL" id="MUXS01000003">
    <property type="protein sequence ID" value="OOR81106.1"/>
    <property type="molecule type" value="Genomic_DNA"/>
</dbReference>
<evidence type="ECO:0000313" key="20">
    <source>
        <dbReference type="Proteomes" id="UP000193929"/>
    </source>
</evidence>
<feature type="transmembrane region" description="Helical" evidence="7">
    <location>
        <begin position="20"/>
        <end position="37"/>
    </location>
</feature>
<evidence type="ECO:0000313" key="13">
    <source>
        <dbReference type="EMBL" id="ORO98146.1"/>
    </source>
</evidence>
<dbReference type="GO" id="GO:0022857">
    <property type="term" value="F:transmembrane transporter activity"/>
    <property type="evidence" value="ECO:0007669"/>
    <property type="project" value="InterPro"/>
</dbReference>
<feature type="transmembrane region" description="Helical" evidence="7">
    <location>
        <begin position="360"/>
        <end position="379"/>
    </location>
</feature>
<reference evidence="8 21" key="5">
    <citation type="submission" date="2019-10" db="EMBL/GenBank/DDBJ databases">
        <title>Streptococcus mitis of the oral and urogenital tracts.</title>
        <authorList>
            <person name="Price T."/>
            <person name="Mores C.R."/>
            <person name="Putonti C."/>
            <person name="Wolfe A.J."/>
        </authorList>
    </citation>
    <scope>NUCLEOTIDE SEQUENCE [LARGE SCALE GENOMIC DNA]</scope>
    <source>
        <strain evidence="8 21">SM05</strain>
    </source>
</reference>
<dbReference type="InterPro" id="IPR036259">
    <property type="entry name" value="MFS_trans_sf"/>
</dbReference>
<feature type="transmembrane region" description="Helical" evidence="7">
    <location>
        <begin position="159"/>
        <end position="191"/>
    </location>
</feature>
<feature type="transmembrane region" description="Helical" evidence="7">
    <location>
        <begin position="85"/>
        <end position="114"/>
    </location>
</feature>
<dbReference type="GO" id="GO:0005886">
    <property type="term" value="C:plasma membrane"/>
    <property type="evidence" value="ECO:0007669"/>
    <property type="project" value="UniProtKB-SubCell"/>
</dbReference>
<gene>
    <name evidence="9" type="ORF">B0179_02785</name>
    <name evidence="14" type="ORF">B7693_07780</name>
    <name evidence="13" type="ORF">B7697_05325</name>
    <name evidence="11" type="ORF">B7699_08985</name>
    <name evidence="12" type="ORF">B7700_06070</name>
    <name evidence="10" type="ORF">B7701_06200</name>
    <name evidence="8" type="ORF">GEZ69_03675</name>
</gene>
<feature type="transmembrane region" description="Helical" evidence="7">
    <location>
        <begin position="268"/>
        <end position="286"/>
    </location>
</feature>
<dbReference type="EMBL" id="NCVM01000027">
    <property type="protein sequence ID" value="ORP02011.1"/>
    <property type="molecule type" value="Genomic_DNA"/>
</dbReference>
<comment type="subcellular location">
    <subcellularLocation>
        <location evidence="1">Cell membrane</location>
        <topology evidence="1">Multi-pass membrane protein</topology>
    </subcellularLocation>
</comment>
<evidence type="ECO:0000313" key="12">
    <source>
        <dbReference type="EMBL" id="ORO93348.1"/>
    </source>
</evidence>
<dbReference type="SUPFAM" id="SSF103473">
    <property type="entry name" value="MFS general substrate transporter"/>
    <property type="match status" value="1"/>
</dbReference>
<evidence type="ECO:0000256" key="4">
    <source>
        <dbReference type="ARBA" id="ARBA00022692"/>
    </source>
</evidence>
<dbReference type="Proteomes" id="UP000193102">
    <property type="component" value="Unassembled WGS sequence"/>
</dbReference>
<keyword evidence="4 7" id="KW-0812">Transmembrane</keyword>
<reference evidence="9 15" key="2">
    <citation type="submission" date="2017-02" db="EMBL/GenBank/DDBJ databases">
        <title>Draft genome sequence of Streptococcus mitis CCUG 61082.</title>
        <authorList>
            <person name="Salva-Serra F."/>
            <person name="Engstrom-Jakobsson H."/>
            <person name="Thorell K."/>
            <person name="Jaen-Luchoro D."/>
            <person name="Gonzales-Siles L."/>
            <person name="Karlsson R."/>
            <person name="Gomila M."/>
            <person name="Yazdan S."/>
            <person name="Boulund F."/>
            <person name="Johnning A."/>
            <person name="Engstrand L."/>
            <person name="Kristiansson E."/>
            <person name="Moore E."/>
        </authorList>
    </citation>
    <scope>NUCLEOTIDE SEQUENCE [LARGE SCALE GENOMIC DNA]</scope>
    <source>
        <strain evidence="9 15">CCUG 61082</strain>
    </source>
</reference>
<dbReference type="InterPro" id="IPR011701">
    <property type="entry name" value="MFS"/>
</dbReference>
<dbReference type="Proteomes" id="UP000193929">
    <property type="component" value="Unassembled WGS sequence"/>
</dbReference>
<evidence type="ECO:0000256" key="2">
    <source>
        <dbReference type="ARBA" id="ARBA00022448"/>
    </source>
</evidence>
<dbReference type="Proteomes" id="UP000193863">
    <property type="component" value="Unassembled WGS sequence"/>
</dbReference>
<feature type="transmembrane region" description="Helical" evidence="7">
    <location>
        <begin position="298"/>
        <end position="316"/>
    </location>
</feature>
<feature type="transmembrane region" description="Helical" evidence="7">
    <location>
        <begin position="43"/>
        <end position="65"/>
    </location>
</feature>
<evidence type="ECO:0000313" key="10">
    <source>
        <dbReference type="EMBL" id="ORO89243.1"/>
    </source>
</evidence>
<evidence type="ECO:0000313" key="11">
    <source>
        <dbReference type="EMBL" id="ORO92640.1"/>
    </source>
</evidence>
<feature type="transmembrane region" description="Helical" evidence="7">
    <location>
        <begin position="322"/>
        <end position="340"/>
    </location>
</feature>
<organism evidence="9 15">
    <name type="scientific">Streptococcus mitis</name>
    <dbReference type="NCBI Taxonomy" id="28037"/>
    <lineage>
        <taxon>Bacteria</taxon>
        <taxon>Bacillati</taxon>
        <taxon>Bacillota</taxon>
        <taxon>Bacilli</taxon>
        <taxon>Lactobacillales</taxon>
        <taxon>Streptococcaceae</taxon>
        <taxon>Streptococcus</taxon>
        <taxon>Streptococcus mitis group</taxon>
    </lineage>
</organism>
<evidence type="ECO:0000313" key="8">
    <source>
        <dbReference type="EMBL" id="MQQ63549.1"/>
    </source>
</evidence>
<evidence type="ECO:0000256" key="5">
    <source>
        <dbReference type="ARBA" id="ARBA00022989"/>
    </source>
</evidence>
<dbReference type="AlphaFoldDB" id="A0A1S9ZC93"/>
<comment type="caution">
    <text evidence="9">The sequence shown here is derived from an EMBL/GenBank/DDBJ whole genome shotgun (WGS) entry which is preliminary data.</text>
</comment>
<dbReference type="EMBL" id="WIKE01000003">
    <property type="protein sequence ID" value="MQQ63549.1"/>
    <property type="molecule type" value="Genomic_DNA"/>
</dbReference>
<dbReference type="EMBL" id="NCVG01000023">
    <property type="protein sequence ID" value="ORO92640.1"/>
    <property type="molecule type" value="Genomic_DNA"/>
</dbReference>
<dbReference type="PANTHER" id="PTHR43266">
    <property type="entry name" value="MACROLIDE-EFFLUX PROTEIN"/>
    <property type="match status" value="1"/>
</dbReference>
<evidence type="ECO:0000313" key="14">
    <source>
        <dbReference type="EMBL" id="ORP02011.1"/>
    </source>
</evidence>
<name>A0A1S9ZC93_STRMT</name>
<feature type="transmembrane region" description="Helical" evidence="7">
    <location>
        <begin position="230"/>
        <end position="248"/>
    </location>
</feature>
<feature type="transmembrane region" description="Helical" evidence="7">
    <location>
        <begin position="385"/>
        <end position="405"/>
    </location>
</feature>
<evidence type="ECO:0000256" key="6">
    <source>
        <dbReference type="ARBA" id="ARBA00023136"/>
    </source>
</evidence>
<reference evidence="11" key="4">
    <citation type="submission" date="2017-04" db="EMBL/GenBank/DDBJ databases">
        <authorList>
            <person name="Afonso C.L."/>
            <person name="Miller P.J."/>
            <person name="Scott M.A."/>
            <person name="Spackman E."/>
            <person name="Goraichik I."/>
            <person name="Dimitrov K.M."/>
            <person name="Suarez D.L."/>
            <person name="Swayne D.E."/>
        </authorList>
    </citation>
    <scope>NUCLEOTIDE SEQUENCE</scope>
    <source>
        <strain evidence="14">B_5756_13</strain>
        <strain evidence="13">RH_17024_08</strain>
        <strain evidence="11">RH_43861_09</strain>
        <strain evidence="12">RH_50275_09</strain>
    </source>
</reference>
<reference evidence="10" key="3">
    <citation type="submission" date="2017-04" db="EMBL/GenBank/DDBJ databases">
        <authorList>
            <person name="Nielsen X.C."/>
            <person name="Rasmussen L.H."/>
            <person name="Hoejholt K."/>
            <person name="Rasmussen S."/>
            <person name="Christensen J.J."/>
        </authorList>
    </citation>
    <scope>NUCLEOTIDE SEQUENCE</scope>
    <source>
        <strain evidence="10">RH_50738_11</strain>
    </source>
</reference>
<evidence type="ECO:0000313" key="9">
    <source>
        <dbReference type="EMBL" id="OOR81106.1"/>
    </source>
</evidence>
<protein>
    <submittedName>
        <fullName evidence="8">MFS transporter</fullName>
    </submittedName>
</protein>
<dbReference type="Proteomes" id="UP000193441">
    <property type="component" value="Unassembled WGS sequence"/>
</dbReference>
<dbReference type="EMBL" id="NCVE01000027">
    <property type="protein sequence ID" value="ORO89243.1"/>
    <property type="molecule type" value="Genomic_DNA"/>
</dbReference>
<dbReference type="EMBL" id="NCVI01000020">
    <property type="protein sequence ID" value="ORO98146.1"/>
    <property type="molecule type" value="Genomic_DNA"/>
</dbReference>
<accession>A0A1S9ZC93</accession>
<reference evidence="16 17" key="1">
    <citation type="journal article" date="2016" name="Eur. J. Clin. Microbiol. Infect. Dis.">
        <title>Whole genome sequencing as a tool for phylogenetic analysis of clinical strains of Mitis group streptococci.</title>
        <authorList>
            <person name="Rasmussen L.H."/>
            <person name="Dargis R."/>
            <person name="Hojholt K."/>
            <person name="Christensen J.J."/>
            <person name="Skovgaard O."/>
            <person name="Justesen U.S."/>
            <person name="Rosenvinge F.S."/>
            <person name="Moser C."/>
            <person name="Lukjancenko O."/>
            <person name="Rasmussen S."/>
            <person name="Nielsen X.C."/>
        </authorList>
    </citation>
    <scope>NUCLEOTIDE SEQUENCE [LARGE SCALE GENOMIC DNA]</scope>
    <source>
        <strain evidence="14 17">B_5756_13</strain>
        <strain evidence="13 16">RH_17024_08</strain>
        <strain evidence="11 19">RH_43861_09</strain>
        <strain evidence="12 20">RH_50275_09</strain>
        <strain evidence="10 18">RH_50738_11</strain>
    </source>
</reference>
<dbReference type="PANTHER" id="PTHR43266:SF2">
    <property type="entry name" value="MAJOR FACILITATOR SUPERFAMILY (MFS) PROFILE DOMAIN-CONTAINING PROTEIN"/>
    <property type="match status" value="1"/>
</dbReference>
<keyword evidence="2" id="KW-0813">Transport</keyword>
<evidence type="ECO:0000313" key="17">
    <source>
        <dbReference type="Proteomes" id="UP000193388"/>
    </source>
</evidence>
<evidence type="ECO:0000313" key="21">
    <source>
        <dbReference type="Proteomes" id="UP000477834"/>
    </source>
</evidence>
<dbReference type="EMBL" id="NCVF01000023">
    <property type="protein sequence ID" value="ORO93348.1"/>
    <property type="molecule type" value="Genomic_DNA"/>
</dbReference>
<evidence type="ECO:0000256" key="1">
    <source>
        <dbReference type="ARBA" id="ARBA00004651"/>
    </source>
</evidence>
<evidence type="ECO:0000313" key="18">
    <source>
        <dbReference type="Proteomes" id="UP000193441"/>
    </source>
</evidence>
<dbReference type="Proteomes" id="UP000190872">
    <property type="component" value="Unassembled WGS sequence"/>
</dbReference>
<evidence type="ECO:0000313" key="16">
    <source>
        <dbReference type="Proteomes" id="UP000193102"/>
    </source>
</evidence>
<evidence type="ECO:0000313" key="19">
    <source>
        <dbReference type="Proteomes" id="UP000193863"/>
    </source>
</evidence>
<proteinExistence type="predicted"/>